<dbReference type="InterPro" id="IPR015854">
    <property type="entry name" value="ABC_transpr_LolD-like"/>
</dbReference>
<keyword evidence="2" id="KW-0547">Nucleotide-binding</keyword>
<evidence type="ECO:0000256" key="1">
    <source>
        <dbReference type="ARBA" id="ARBA00022448"/>
    </source>
</evidence>
<dbReference type="PANTHER" id="PTHR24220:SF659">
    <property type="entry name" value="TRANSPORTER, PUTATIVE-RELATED"/>
    <property type="match status" value="1"/>
</dbReference>
<evidence type="ECO:0000256" key="2">
    <source>
        <dbReference type="ARBA" id="ARBA00022741"/>
    </source>
</evidence>
<dbReference type="PANTHER" id="PTHR24220">
    <property type="entry name" value="IMPORT ATP-BINDING PROTEIN"/>
    <property type="match status" value="1"/>
</dbReference>
<dbReference type="FunFam" id="3.40.50.300:FF:000032">
    <property type="entry name" value="Export ABC transporter ATP-binding protein"/>
    <property type="match status" value="1"/>
</dbReference>
<comment type="similarity">
    <text evidence="4">Belongs to the ABC transporter superfamily. Macrolide exporter (TC 3.A.1.122) family.</text>
</comment>
<dbReference type="RefSeq" id="WP_145203795.1">
    <property type="nucleotide sequence ID" value="NZ_CP036434.1"/>
</dbReference>
<reference evidence="6 7" key="1">
    <citation type="submission" date="2019-02" db="EMBL/GenBank/DDBJ databases">
        <title>Deep-cultivation of Planctomycetes and their phenomic and genomic characterization uncovers novel biology.</title>
        <authorList>
            <person name="Wiegand S."/>
            <person name="Jogler M."/>
            <person name="Boedeker C."/>
            <person name="Pinto D."/>
            <person name="Vollmers J."/>
            <person name="Rivas-Marin E."/>
            <person name="Kohn T."/>
            <person name="Peeters S.H."/>
            <person name="Heuer A."/>
            <person name="Rast P."/>
            <person name="Oberbeckmann S."/>
            <person name="Bunk B."/>
            <person name="Jeske O."/>
            <person name="Meyerdierks A."/>
            <person name="Storesund J.E."/>
            <person name="Kallscheuer N."/>
            <person name="Luecker S."/>
            <person name="Lage O.M."/>
            <person name="Pohl T."/>
            <person name="Merkel B.J."/>
            <person name="Hornburger P."/>
            <person name="Mueller R.-W."/>
            <person name="Bruemmer F."/>
            <person name="Labrenz M."/>
            <person name="Spormann A.M."/>
            <person name="Op den Camp H."/>
            <person name="Overmann J."/>
            <person name="Amann R."/>
            <person name="Jetten M.S.M."/>
            <person name="Mascher T."/>
            <person name="Medema M.H."/>
            <person name="Devos D.P."/>
            <person name="Kaster A.-K."/>
            <person name="Ovreas L."/>
            <person name="Rohde M."/>
            <person name="Galperin M.Y."/>
            <person name="Jogler C."/>
        </authorList>
    </citation>
    <scope>NUCLEOTIDE SEQUENCE [LARGE SCALE GENOMIC DNA]</scope>
    <source>
        <strain evidence="6 7">Poly30</strain>
    </source>
</reference>
<keyword evidence="1" id="KW-0813">Transport</keyword>
<evidence type="ECO:0000313" key="7">
    <source>
        <dbReference type="Proteomes" id="UP000320390"/>
    </source>
</evidence>
<dbReference type="OrthoDB" id="273392at2"/>
<dbReference type="EMBL" id="CP036434">
    <property type="protein sequence ID" value="QDV09438.1"/>
    <property type="molecule type" value="Genomic_DNA"/>
</dbReference>
<dbReference type="Gene3D" id="3.40.50.300">
    <property type="entry name" value="P-loop containing nucleotide triphosphate hydrolases"/>
    <property type="match status" value="1"/>
</dbReference>
<keyword evidence="7" id="KW-1185">Reference proteome</keyword>
<dbReference type="GO" id="GO:0005886">
    <property type="term" value="C:plasma membrane"/>
    <property type="evidence" value="ECO:0007669"/>
    <property type="project" value="TreeGrafter"/>
</dbReference>
<dbReference type="InterPro" id="IPR017911">
    <property type="entry name" value="MacB-like_ATP-bd"/>
</dbReference>
<evidence type="ECO:0000256" key="3">
    <source>
        <dbReference type="ARBA" id="ARBA00022840"/>
    </source>
</evidence>
<dbReference type="InterPro" id="IPR017871">
    <property type="entry name" value="ABC_transporter-like_CS"/>
</dbReference>
<gene>
    <name evidence="6" type="ORF">Poly30_49960</name>
</gene>
<dbReference type="Pfam" id="PF00005">
    <property type="entry name" value="ABC_tran"/>
    <property type="match status" value="1"/>
</dbReference>
<protein>
    <submittedName>
        <fullName evidence="6">Putative ABC transporter ATP-binding protein</fullName>
    </submittedName>
</protein>
<dbReference type="SUPFAM" id="SSF52540">
    <property type="entry name" value="P-loop containing nucleoside triphosphate hydrolases"/>
    <property type="match status" value="1"/>
</dbReference>
<dbReference type="InterPro" id="IPR027417">
    <property type="entry name" value="P-loop_NTPase"/>
</dbReference>
<dbReference type="Proteomes" id="UP000320390">
    <property type="component" value="Chromosome"/>
</dbReference>
<feature type="domain" description="ABC transporter" evidence="5">
    <location>
        <begin position="24"/>
        <end position="245"/>
    </location>
</feature>
<evidence type="ECO:0000313" key="6">
    <source>
        <dbReference type="EMBL" id="QDV09438.1"/>
    </source>
</evidence>
<dbReference type="GO" id="GO:0022857">
    <property type="term" value="F:transmembrane transporter activity"/>
    <property type="evidence" value="ECO:0007669"/>
    <property type="project" value="TreeGrafter"/>
</dbReference>
<sequence length="245" mass="26243">MTQSQTAAAAARTSAASPETEVLLQCTGLTKTLRSGERDITVLDHVDLEVRRAEFLAIVGPSGSGKSTLLGLLAGLDRATSGSVKIRGRALEAMDEDELALMRRGQVGFVFQSFQLLGNLTARENVVLPMELGGMPDADDRAAELLEQVGLGDRGHHYPSQLSGGEQQRVAVARAFGPRPALLFADEPTGNLDSESGARVLDMLLGLRDELGTALVLVTHDLEIAETAPRAIYLRSGKIEREENR</sequence>
<proteinExistence type="inferred from homology"/>
<dbReference type="GO" id="GO:0016887">
    <property type="term" value="F:ATP hydrolysis activity"/>
    <property type="evidence" value="ECO:0007669"/>
    <property type="project" value="InterPro"/>
</dbReference>
<evidence type="ECO:0000256" key="4">
    <source>
        <dbReference type="ARBA" id="ARBA00038388"/>
    </source>
</evidence>
<dbReference type="PROSITE" id="PS00211">
    <property type="entry name" value="ABC_TRANSPORTER_1"/>
    <property type="match status" value="1"/>
</dbReference>
<dbReference type="CDD" id="cd03255">
    <property type="entry name" value="ABC_MJ0796_LolCDE_FtsE"/>
    <property type="match status" value="1"/>
</dbReference>
<name>A0A518EZE1_9BACT</name>
<evidence type="ECO:0000259" key="5">
    <source>
        <dbReference type="PROSITE" id="PS50893"/>
    </source>
</evidence>
<dbReference type="SMART" id="SM00382">
    <property type="entry name" value="AAA"/>
    <property type="match status" value="1"/>
</dbReference>
<keyword evidence="3 6" id="KW-0067">ATP-binding</keyword>
<dbReference type="GO" id="GO:0098796">
    <property type="term" value="C:membrane protein complex"/>
    <property type="evidence" value="ECO:0007669"/>
    <property type="project" value="UniProtKB-ARBA"/>
</dbReference>
<dbReference type="AlphaFoldDB" id="A0A518EZE1"/>
<organism evidence="6 7">
    <name type="scientific">Saltatorellus ferox</name>
    <dbReference type="NCBI Taxonomy" id="2528018"/>
    <lineage>
        <taxon>Bacteria</taxon>
        <taxon>Pseudomonadati</taxon>
        <taxon>Planctomycetota</taxon>
        <taxon>Planctomycetia</taxon>
        <taxon>Planctomycetia incertae sedis</taxon>
        <taxon>Saltatorellus</taxon>
    </lineage>
</organism>
<dbReference type="InterPro" id="IPR003439">
    <property type="entry name" value="ABC_transporter-like_ATP-bd"/>
</dbReference>
<dbReference type="GO" id="GO:0005524">
    <property type="term" value="F:ATP binding"/>
    <property type="evidence" value="ECO:0007669"/>
    <property type="project" value="UniProtKB-KW"/>
</dbReference>
<dbReference type="PROSITE" id="PS50893">
    <property type="entry name" value="ABC_TRANSPORTER_2"/>
    <property type="match status" value="1"/>
</dbReference>
<accession>A0A518EZE1</accession>
<dbReference type="InterPro" id="IPR003593">
    <property type="entry name" value="AAA+_ATPase"/>
</dbReference>